<protein>
    <submittedName>
        <fullName evidence="2">Uncharacterized protein</fullName>
    </submittedName>
</protein>
<evidence type="ECO:0000256" key="1">
    <source>
        <dbReference type="SAM" id="Phobius"/>
    </source>
</evidence>
<keyword evidence="1" id="KW-1133">Transmembrane helix</keyword>
<evidence type="ECO:0000313" key="2">
    <source>
        <dbReference type="EMBL" id="JAD76739.1"/>
    </source>
</evidence>
<feature type="transmembrane region" description="Helical" evidence="1">
    <location>
        <begin position="58"/>
        <end position="75"/>
    </location>
</feature>
<dbReference type="AlphaFoldDB" id="A0A0A9CKC6"/>
<name>A0A0A9CKC6_ARUDO</name>
<organism evidence="2">
    <name type="scientific">Arundo donax</name>
    <name type="common">Giant reed</name>
    <name type="synonym">Donax arundinaceus</name>
    <dbReference type="NCBI Taxonomy" id="35708"/>
    <lineage>
        <taxon>Eukaryota</taxon>
        <taxon>Viridiplantae</taxon>
        <taxon>Streptophyta</taxon>
        <taxon>Embryophyta</taxon>
        <taxon>Tracheophyta</taxon>
        <taxon>Spermatophyta</taxon>
        <taxon>Magnoliopsida</taxon>
        <taxon>Liliopsida</taxon>
        <taxon>Poales</taxon>
        <taxon>Poaceae</taxon>
        <taxon>PACMAD clade</taxon>
        <taxon>Arundinoideae</taxon>
        <taxon>Arundineae</taxon>
        <taxon>Arundo</taxon>
    </lineage>
</organism>
<keyword evidence="1" id="KW-0812">Transmembrane</keyword>
<dbReference type="EMBL" id="GBRH01221156">
    <property type="protein sequence ID" value="JAD76739.1"/>
    <property type="molecule type" value="Transcribed_RNA"/>
</dbReference>
<reference evidence="2" key="2">
    <citation type="journal article" date="2015" name="Data Brief">
        <title>Shoot transcriptome of the giant reed, Arundo donax.</title>
        <authorList>
            <person name="Barrero R.A."/>
            <person name="Guerrero F.D."/>
            <person name="Moolhuijzen P."/>
            <person name="Goolsby J.A."/>
            <person name="Tidwell J."/>
            <person name="Bellgard S.E."/>
            <person name="Bellgard M.I."/>
        </authorList>
    </citation>
    <scope>NUCLEOTIDE SEQUENCE</scope>
    <source>
        <tissue evidence="2">Shoot tissue taken approximately 20 cm above the soil surface</tissue>
    </source>
</reference>
<sequence>MHSQRQIAFWAANGRSLSRCFCVSDSFNVLHNLVLKSDPPIRCQAGNRDAGIGQRLQLVLLLFPPPLLMHIYIVYRNTFINFFLCRKLYICTLELLVKEINMLLWQVHLGS</sequence>
<reference evidence="2" key="1">
    <citation type="submission" date="2014-09" db="EMBL/GenBank/DDBJ databases">
        <authorList>
            <person name="Magalhaes I.L.F."/>
            <person name="Oliveira U."/>
            <person name="Santos F.R."/>
            <person name="Vidigal T.H.D.A."/>
            <person name="Brescovit A.D."/>
            <person name="Santos A.J."/>
        </authorList>
    </citation>
    <scope>NUCLEOTIDE SEQUENCE</scope>
    <source>
        <tissue evidence="2">Shoot tissue taken approximately 20 cm above the soil surface</tissue>
    </source>
</reference>
<accession>A0A0A9CKC6</accession>
<keyword evidence="1" id="KW-0472">Membrane</keyword>
<proteinExistence type="predicted"/>